<reference evidence="6 7" key="1">
    <citation type="submission" date="2018-07" db="EMBL/GenBank/DDBJ databases">
        <title>Pseudomonas laoshanensis sp. nov., isolated from soil.</title>
        <authorList>
            <person name="Sun J."/>
            <person name="Yu L."/>
            <person name="Wang M."/>
            <person name="Zhang C."/>
        </authorList>
    </citation>
    <scope>NUCLEOTIDE SEQUENCE [LARGE SCALE GENOMIC DNA]</scope>
    <source>
        <strain evidence="6 7">Y22</strain>
    </source>
</reference>
<accession>A0A7V7GY19</accession>
<gene>
    <name evidence="6" type="ORF">DT594_05610</name>
</gene>
<evidence type="ECO:0000313" key="7">
    <source>
        <dbReference type="Proteomes" id="UP000463138"/>
    </source>
</evidence>
<dbReference type="AlphaFoldDB" id="A0A7V7GY19"/>
<evidence type="ECO:0000256" key="4">
    <source>
        <dbReference type="ARBA" id="ARBA00023136"/>
    </source>
</evidence>
<keyword evidence="3" id="KW-1133">Transmembrane helix</keyword>
<dbReference type="GO" id="GO:0012505">
    <property type="term" value="C:endomembrane system"/>
    <property type="evidence" value="ECO:0007669"/>
    <property type="project" value="UniProtKB-SubCell"/>
</dbReference>
<comment type="caution">
    <text evidence="6">The sequence shown here is derived from an EMBL/GenBank/DDBJ whole genome shotgun (WGS) entry which is preliminary data.</text>
</comment>
<feature type="domain" description="DUF1232" evidence="5">
    <location>
        <begin position="45"/>
        <end position="80"/>
    </location>
</feature>
<organism evidence="6 7">
    <name type="scientific">Halopseudomonas laoshanensis</name>
    <dbReference type="NCBI Taxonomy" id="2268758"/>
    <lineage>
        <taxon>Bacteria</taxon>
        <taxon>Pseudomonadati</taxon>
        <taxon>Pseudomonadota</taxon>
        <taxon>Gammaproteobacteria</taxon>
        <taxon>Pseudomonadales</taxon>
        <taxon>Pseudomonadaceae</taxon>
        <taxon>Halopseudomonas</taxon>
    </lineage>
</organism>
<evidence type="ECO:0000259" key="5">
    <source>
        <dbReference type="Pfam" id="PF06803"/>
    </source>
</evidence>
<evidence type="ECO:0000256" key="3">
    <source>
        <dbReference type="ARBA" id="ARBA00022989"/>
    </source>
</evidence>
<dbReference type="EMBL" id="QOVF01000001">
    <property type="protein sequence ID" value="KAA0697065.1"/>
    <property type="molecule type" value="Genomic_DNA"/>
</dbReference>
<keyword evidence="4" id="KW-0472">Membrane</keyword>
<evidence type="ECO:0000256" key="2">
    <source>
        <dbReference type="ARBA" id="ARBA00022692"/>
    </source>
</evidence>
<keyword evidence="2" id="KW-0812">Transmembrane</keyword>
<keyword evidence="7" id="KW-1185">Reference proteome</keyword>
<protein>
    <submittedName>
        <fullName evidence="6">DUF1232 domain-containing protein</fullName>
    </submittedName>
</protein>
<dbReference type="Proteomes" id="UP000463138">
    <property type="component" value="Unassembled WGS sequence"/>
</dbReference>
<dbReference type="PIRSF" id="PIRSF031804">
    <property type="entry name" value="UCP031804"/>
    <property type="match status" value="1"/>
</dbReference>
<sequence>MADKYTDASFWLKLGNYAKKAGLAVVERALYLYYAAQRPETPAWAKTIIYGALAYFIMPIDVIPDFIPLAGYSDDLGALAGALGLVSLYINDEVKQRARQTLARWFGPVKGKS</sequence>
<proteinExistence type="predicted"/>
<dbReference type="InterPro" id="IPR016983">
    <property type="entry name" value="UCP031804"/>
</dbReference>
<evidence type="ECO:0000256" key="1">
    <source>
        <dbReference type="ARBA" id="ARBA00004127"/>
    </source>
</evidence>
<comment type="subcellular location">
    <subcellularLocation>
        <location evidence="1">Endomembrane system</location>
        <topology evidence="1">Multi-pass membrane protein</topology>
    </subcellularLocation>
</comment>
<name>A0A7V7GY19_9GAMM</name>
<evidence type="ECO:0000313" key="6">
    <source>
        <dbReference type="EMBL" id="KAA0697065.1"/>
    </source>
</evidence>
<dbReference type="Pfam" id="PF06803">
    <property type="entry name" value="DUF1232"/>
    <property type="match status" value="1"/>
</dbReference>
<dbReference type="InterPro" id="IPR010652">
    <property type="entry name" value="DUF1232"/>
</dbReference>
<dbReference type="OrthoDB" id="9804184at2"/>